<proteinExistence type="predicted"/>
<reference evidence="2" key="1">
    <citation type="submission" date="2016-01" db="EMBL/GenBank/DDBJ databases">
        <authorList>
            <person name="Mitreva M."/>
            <person name="Pepin K.H."/>
            <person name="Mihindukulasuriya K.A."/>
            <person name="Fulton R."/>
            <person name="Fronick C."/>
            <person name="O'Laughlin M."/>
            <person name="Miner T."/>
            <person name="Herter B."/>
            <person name="Rosa B.A."/>
            <person name="Cordes M."/>
            <person name="Tomlinson C."/>
            <person name="Wollam A."/>
            <person name="Palsikar V.B."/>
            <person name="Mardis E.R."/>
            <person name="Wilson R.K."/>
        </authorList>
    </citation>
    <scope>NUCLEOTIDE SEQUENCE [LARGE SCALE GENOMIC DNA]</scope>
    <source>
        <strain evidence="2">DNF00896</strain>
    </source>
</reference>
<accession>A0A133ZX30</accession>
<dbReference type="EMBL" id="LSDA01000020">
    <property type="protein sequence ID" value="KXB59980.1"/>
    <property type="molecule type" value="Genomic_DNA"/>
</dbReference>
<dbReference type="GO" id="GO:0000287">
    <property type="term" value="F:magnesium ion binding"/>
    <property type="evidence" value="ECO:0007669"/>
    <property type="project" value="TreeGrafter"/>
</dbReference>
<sequence length="259" mass="29113">MIKLIASDVDGTLVGDGEGKLDTRIVKAIRALHDKGIHFAVASGRQWISIENVFEEVKDKIFYISDNGAYIGINGRKLFVSTMDDKVTKELILDIRKDKNLVAVVADASSYYIEEKNDFLLSWIRGGYRGRIEVVDDLTKVENLIKISAYSENIYGKADYLIDKYSDKLLVNYAGKMWIDCTAKGVSKGNALRKLQEAFEISENETMVFGDQENDVEMFKAAYYSFAVKNAAPVAKENARFMADSNENLGVLKILNYLL</sequence>
<dbReference type="NCBIfam" id="TIGR01484">
    <property type="entry name" value="HAD-SF-IIB"/>
    <property type="match status" value="1"/>
</dbReference>
<keyword evidence="2" id="KW-1185">Reference proteome</keyword>
<dbReference type="SFLD" id="SFLDS00003">
    <property type="entry name" value="Haloacid_Dehalogenase"/>
    <property type="match status" value="1"/>
</dbReference>
<organism evidence="1 2">
    <name type="scientific">Lachnoanaerobaculum saburreum</name>
    <dbReference type="NCBI Taxonomy" id="467210"/>
    <lineage>
        <taxon>Bacteria</taxon>
        <taxon>Bacillati</taxon>
        <taxon>Bacillota</taxon>
        <taxon>Clostridia</taxon>
        <taxon>Lachnospirales</taxon>
        <taxon>Lachnospiraceae</taxon>
        <taxon>Lachnoanaerobaculum</taxon>
    </lineage>
</organism>
<dbReference type="SFLD" id="SFLDG01144">
    <property type="entry name" value="C2.B.4:_PGP_Like"/>
    <property type="match status" value="1"/>
</dbReference>
<dbReference type="Pfam" id="PF08282">
    <property type="entry name" value="Hydrolase_3"/>
    <property type="match status" value="1"/>
</dbReference>
<dbReference type="GO" id="GO:0016791">
    <property type="term" value="F:phosphatase activity"/>
    <property type="evidence" value="ECO:0007669"/>
    <property type="project" value="UniProtKB-ARBA"/>
</dbReference>
<comment type="caution">
    <text evidence="1">The sequence shown here is derived from an EMBL/GenBank/DDBJ whole genome shotgun (WGS) entry which is preliminary data.</text>
</comment>
<dbReference type="OrthoDB" id="9814970at2"/>
<dbReference type="PANTHER" id="PTHR10000:SF8">
    <property type="entry name" value="HAD SUPERFAMILY HYDROLASE-LIKE, TYPE 3"/>
    <property type="match status" value="1"/>
</dbReference>
<keyword evidence="1" id="KW-0378">Hydrolase</keyword>
<dbReference type="GO" id="GO:0005829">
    <property type="term" value="C:cytosol"/>
    <property type="evidence" value="ECO:0007669"/>
    <property type="project" value="TreeGrafter"/>
</dbReference>
<evidence type="ECO:0000313" key="1">
    <source>
        <dbReference type="EMBL" id="KXB59980.1"/>
    </source>
</evidence>
<dbReference type="InterPro" id="IPR006379">
    <property type="entry name" value="HAD-SF_hydro_IIB"/>
</dbReference>
<evidence type="ECO:0000313" key="2">
    <source>
        <dbReference type="Proteomes" id="UP000070394"/>
    </source>
</evidence>
<dbReference type="Proteomes" id="UP000070394">
    <property type="component" value="Unassembled WGS sequence"/>
</dbReference>
<dbReference type="SUPFAM" id="SSF56784">
    <property type="entry name" value="HAD-like"/>
    <property type="match status" value="1"/>
</dbReference>
<protein>
    <submittedName>
        <fullName evidence="1">Cof-like hydrolase</fullName>
    </submittedName>
</protein>
<dbReference type="STRING" id="467210.HMPREF1866_00762"/>
<dbReference type="AlphaFoldDB" id="A0A133ZX30"/>
<dbReference type="NCBIfam" id="TIGR00099">
    <property type="entry name" value="Cof-subfamily"/>
    <property type="match status" value="1"/>
</dbReference>
<dbReference type="InterPro" id="IPR023214">
    <property type="entry name" value="HAD_sf"/>
</dbReference>
<dbReference type="Gene3D" id="3.30.1240.10">
    <property type="match status" value="1"/>
</dbReference>
<dbReference type="InterPro" id="IPR036412">
    <property type="entry name" value="HAD-like_sf"/>
</dbReference>
<dbReference type="SFLD" id="SFLDG01140">
    <property type="entry name" value="C2.B:_Phosphomannomutase_and_P"/>
    <property type="match status" value="1"/>
</dbReference>
<dbReference type="InterPro" id="IPR000150">
    <property type="entry name" value="Cof"/>
</dbReference>
<name>A0A133ZX30_9FIRM</name>
<gene>
    <name evidence="1" type="ORF">HMPREF1866_00762</name>
</gene>
<dbReference type="Gene3D" id="3.40.50.1000">
    <property type="entry name" value="HAD superfamily/HAD-like"/>
    <property type="match status" value="1"/>
</dbReference>
<dbReference type="RefSeq" id="WP_009444531.1">
    <property type="nucleotide sequence ID" value="NZ_KQ959781.1"/>
</dbReference>
<dbReference type="PATRIC" id="fig|467210.3.peg.753"/>
<dbReference type="PANTHER" id="PTHR10000">
    <property type="entry name" value="PHOSPHOSERINE PHOSPHATASE"/>
    <property type="match status" value="1"/>
</dbReference>